<gene>
    <name evidence="1" type="ORF">UFOVP699_77</name>
</gene>
<reference evidence="1" key="1">
    <citation type="submission" date="2020-04" db="EMBL/GenBank/DDBJ databases">
        <authorList>
            <person name="Chiriac C."/>
            <person name="Salcher M."/>
            <person name="Ghai R."/>
            <person name="Kavagutti S V."/>
        </authorList>
    </citation>
    <scope>NUCLEOTIDE SEQUENCE</scope>
</reference>
<proteinExistence type="predicted"/>
<name>A0A6J5NPG5_9CAUD</name>
<protein>
    <submittedName>
        <fullName evidence="1">Uncharacterized protein</fullName>
    </submittedName>
</protein>
<accession>A0A6J5NPG5</accession>
<dbReference type="EMBL" id="LR796670">
    <property type="protein sequence ID" value="CAB4159251.1"/>
    <property type="molecule type" value="Genomic_DNA"/>
</dbReference>
<sequence length="176" mass="19181">MIPNLNEICDCCGGNANQPVLQVLDKCFSIADGKNITGQFCLNDFGFPTDGHSCVGINVDSVHGSKNIFNNEILAFSPAEDLISGKSYARGVLIKITYPSSDNNGEDILITNKNVIISIETYDGTTTEYPLYNFFSIFTNPKSNDPSQLINKIDIINPNADYSVRITALVLFGNAE</sequence>
<organism evidence="1">
    <name type="scientific">uncultured Caudovirales phage</name>
    <dbReference type="NCBI Taxonomy" id="2100421"/>
    <lineage>
        <taxon>Viruses</taxon>
        <taxon>Duplodnaviria</taxon>
        <taxon>Heunggongvirae</taxon>
        <taxon>Uroviricota</taxon>
        <taxon>Caudoviricetes</taxon>
        <taxon>Peduoviridae</taxon>
        <taxon>Maltschvirus</taxon>
        <taxon>Maltschvirus maltsch</taxon>
    </lineage>
</organism>
<evidence type="ECO:0000313" key="1">
    <source>
        <dbReference type="EMBL" id="CAB4159251.1"/>
    </source>
</evidence>